<dbReference type="Gene3D" id="3.30.1180.10">
    <property type="match status" value="1"/>
</dbReference>
<dbReference type="InterPro" id="IPR050270">
    <property type="entry name" value="DegV_domain_contain"/>
</dbReference>
<proteinExistence type="predicted"/>
<dbReference type="RefSeq" id="WP_088076298.1">
    <property type="nucleotide sequence ID" value="NZ_JAHQCR010000030.1"/>
</dbReference>
<evidence type="ECO:0000256" key="1">
    <source>
        <dbReference type="ARBA" id="ARBA00023121"/>
    </source>
</evidence>
<sequence length="285" mass="32345">MKKKKIAWVTDSTAYLTQDLLDHPDVYHLPIVIMFEDQVYEDGVDLTTEELYKRLREEKNIPKTSQPSVGKFAELYDKIKEEYDCAIAIHISSKLSGTLDSSVAGKDMAHFDVEVVDSHSISYAITTLLKKGIELEKQGVDVKEIANRLREETKNSVNYILLGNLDQFYKGGRMNGAQFLLGSVLQIKPIIQITKNGEIELFEKVRSEKKAINRIIELLKQSYREHNIKQVQIMHGNTLEKAEELSNKIKEHLPNIDIVIGDISSSIAVHAGEGTLGLIWHKEKE</sequence>
<accession>A0ABS6JR41</accession>
<evidence type="ECO:0000313" key="3">
    <source>
        <dbReference type="Proteomes" id="UP000790580"/>
    </source>
</evidence>
<protein>
    <submittedName>
        <fullName evidence="2">DegV family protein</fullName>
    </submittedName>
</protein>
<dbReference type="Pfam" id="PF02645">
    <property type="entry name" value="DegV"/>
    <property type="match status" value="1"/>
</dbReference>
<dbReference type="PANTHER" id="PTHR33434">
    <property type="entry name" value="DEGV DOMAIN-CONTAINING PROTEIN DR_1986-RELATED"/>
    <property type="match status" value="1"/>
</dbReference>
<organism evidence="2 3">
    <name type="scientific">Evansella alkalicola</name>
    <dbReference type="NCBI Taxonomy" id="745819"/>
    <lineage>
        <taxon>Bacteria</taxon>
        <taxon>Bacillati</taxon>
        <taxon>Bacillota</taxon>
        <taxon>Bacilli</taxon>
        <taxon>Bacillales</taxon>
        <taxon>Bacillaceae</taxon>
        <taxon>Evansella</taxon>
    </lineage>
</organism>
<dbReference type="PROSITE" id="PS51482">
    <property type="entry name" value="DEGV"/>
    <property type="match status" value="1"/>
</dbReference>
<reference evidence="2 3" key="1">
    <citation type="submission" date="2021-06" db="EMBL/GenBank/DDBJ databases">
        <title>Bacillus sp. RD4P76, an endophyte from a halophyte.</title>
        <authorList>
            <person name="Sun J.-Q."/>
        </authorList>
    </citation>
    <scope>NUCLEOTIDE SEQUENCE [LARGE SCALE GENOMIC DNA]</scope>
    <source>
        <strain evidence="2 3">JCM 17098</strain>
    </source>
</reference>
<dbReference type="InterPro" id="IPR003797">
    <property type="entry name" value="DegV"/>
</dbReference>
<dbReference type="EMBL" id="JAHQCR010000030">
    <property type="protein sequence ID" value="MBU9721026.1"/>
    <property type="molecule type" value="Genomic_DNA"/>
</dbReference>
<dbReference type="Gene3D" id="3.40.50.10170">
    <property type="match status" value="1"/>
</dbReference>
<dbReference type="PANTHER" id="PTHR33434:SF2">
    <property type="entry name" value="FATTY ACID-BINDING PROTEIN TM_1468"/>
    <property type="match status" value="1"/>
</dbReference>
<dbReference type="SUPFAM" id="SSF82549">
    <property type="entry name" value="DAK1/DegV-like"/>
    <property type="match status" value="1"/>
</dbReference>
<name>A0ABS6JR41_9BACI</name>
<keyword evidence="1" id="KW-0446">Lipid-binding</keyword>
<dbReference type="InterPro" id="IPR043168">
    <property type="entry name" value="DegV_C"/>
</dbReference>
<comment type="caution">
    <text evidence="2">The sequence shown here is derived from an EMBL/GenBank/DDBJ whole genome shotgun (WGS) entry which is preliminary data.</text>
</comment>
<dbReference type="NCBIfam" id="TIGR00762">
    <property type="entry name" value="DegV"/>
    <property type="match status" value="1"/>
</dbReference>
<keyword evidence="3" id="KW-1185">Reference proteome</keyword>
<evidence type="ECO:0000313" key="2">
    <source>
        <dbReference type="EMBL" id="MBU9721026.1"/>
    </source>
</evidence>
<gene>
    <name evidence="2" type="ORF">KS407_06155</name>
</gene>
<dbReference type="Proteomes" id="UP000790580">
    <property type="component" value="Unassembled WGS sequence"/>
</dbReference>